<evidence type="ECO:0000313" key="2">
    <source>
        <dbReference type="Proteomes" id="UP000028401"/>
    </source>
</evidence>
<evidence type="ECO:0000313" key="1">
    <source>
        <dbReference type="EMBL" id="KEY62494.1"/>
    </source>
</evidence>
<keyword evidence="1" id="KW-0547">Nucleotide-binding</keyword>
<keyword evidence="1" id="KW-0067">ATP-binding</keyword>
<dbReference type="RefSeq" id="WP_259759934.1">
    <property type="nucleotide sequence ID" value="NZ_AZSI01000044.1"/>
</dbReference>
<name>A0A084AB15_LACLC</name>
<gene>
    <name evidence="1" type="ORF">U725_01332</name>
</gene>
<accession>A0A084AB15</accession>
<dbReference type="GO" id="GO:0005524">
    <property type="term" value="F:ATP binding"/>
    <property type="evidence" value="ECO:0007669"/>
    <property type="project" value="UniProtKB-KW"/>
</dbReference>
<dbReference type="AlphaFoldDB" id="A0A084AB15"/>
<dbReference type="EMBL" id="AZSI01000044">
    <property type="protein sequence ID" value="KEY62494.1"/>
    <property type="molecule type" value="Genomic_DNA"/>
</dbReference>
<reference evidence="1 2" key="1">
    <citation type="submission" date="2014-06" db="EMBL/GenBank/DDBJ databases">
        <title>Draft genome sequence of the putrescine producing strain Lactococcus lactis subsp cremoris GE214.</title>
        <authorList>
            <person name="Ladero V."/>
            <person name="Linares D.M."/>
            <person name="del Rio B."/>
            <person name="Mayo B."/>
            <person name="Martin M.C."/>
            <person name="Fernandez M."/>
            <person name="Alvarez M.A."/>
        </authorList>
    </citation>
    <scope>NUCLEOTIDE SEQUENCE [LARGE SCALE GENOMIC DNA]</scope>
    <source>
        <strain evidence="1 2">GE214</strain>
    </source>
</reference>
<proteinExistence type="predicted"/>
<comment type="caution">
    <text evidence="1">The sequence shown here is derived from an EMBL/GenBank/DDBJ whole genome shotgun (WGS) entry which is preliminary data.</text>
</comment>
<organism evidence="1 2">
    <name type="scientific">Lactococcus cremoris subsp. cremoris GE214</name>
    <dbReference type="NCBI Taxonomy" id="1415168"/>
    <lineage>
        <taxon>Bacteria</taxon>
        <taxon>Bacillati</taxon>
        <taxon>Bacillota</taxon>
        <taxon>Bacilli</taxon>
        <taxon>Lactobacillales</taxon>
        <taxon>Streptococcaceae</taxon>
        <taxon>Lactococcus</taxon>
        <taxon>Lactococcus cremoris subsp. cremoris</taxon>
    </lineage>
</organism>
<sequence length="40" mass="4825">MAEEKLKNLIEQGEKILSYEKHDRSIEEILIDYYKGERNV</sequence>
<dbReference type="Proteomes" id="UP000028401">
    <property type="component" value="Unassembled WGS sequence"/>
</dbReference>
<protein>
    <submittedName>
        <fullName evidence="1">ABC-2 type transporter, ATP-binding protein</fullName>
    </submittedName>
</protein>
<dbReference type="PATRIC" id="fig|1415168.3.peg.1398"/>